<dbReference type="InterPro" id="IPR013517">
    <property type="entry name" value="FG-GAP"/>
</dbReference>
<dbReference type="AlphaFoldDB" id="A0A7J0BTS7"/>
<evidence type="ECO:0000256" key="2">
    <source>
        <dbReference type="SAM" id="SignalP"/>
    </source>
</evidence>
<evidence type="ECO:0000256" key="1">
    <source>
        <dbReference type="ARBA" id="ARBA00022729"/>
    </source>
</evidence>
<feature type="signal peptide" evidence="2">
    <location>
        <begin position="1"/>
        <end position="24"/>
    </location>
</feature>
<evidence type="ECO:0000313" key="3">
    <source>
        <dbReference type="EMBL" id="GFM36535.1"/>
    </source>
</evidence>
<dbReference type="InterPro" id="IPR028994">
    <property type="entry name" value="Integrin_alpha_N"/>
</dbReference>
<dbReference type="Proteomes" id="UP000503820">
    <property type="component" value="Unassembled WGS sequence"/>
</dbReference>
<comment type="caution">
    <text evidence="3">The sequence shown here is derived from an EMBL/GenBank/DDBJ whole genome shotgun (WGS) entry which is preliminary data.</text>
</comment>
<proteinExistence type="predicted"/>
<dbReference type="RefSeq" id="WP_174409201.1">
    <property type="nucleotide sequence ID" value="NZ_BLVP01000006.1"/>
</dbReference>
<keyword evidence="1 2" id="KW-0732">Signal</keyword>
<dbReference type="Pfam" id="PF13517">
    <property type="entry name" value="FG-GAP_3"/>
    <property type="match status" value="1"/>
</dbReference>
<protein>
    <recommendedName>
        <fullName evidence="5">VCBS repeat-containing protein</fullName>
    </recommendedName>
</protein>
<gene>
    <name evidence="3" type="ORF">DSM19430T_12190</name>
</gene>
<evidence type="ECO:0000313" key="4">
    <source>
        <dbReference type="Proteomes" id="UP000503820"/>
    </source>
</evidence>
<reference evidence="3 4" key="1">
    <citation type="submission" date="2020-05" db="EMBL/GenBank/DDBJ databases">
        <title>Draft genome sequence of Desulfovibrio psychrotolerans JS1T.</title>
        <authorList>
            <person name="Ueno A."/>
            <person name="Tamazawa S."/>
            <person name="Tamamura S."/>
            <person name="Murakami T."/>
            <person name="Kiyama T."/>
            <person name="Inomata H."/>
            <person name="Amano Y."/>
            <person name="Miyakawa K."/>
            <person name="Tamaki H."/>
            <person name="Naganuma T."/>
            <person name="Kaneko K."/>
        </authorList>
    </citation>
    <scope>NUCLEOTIDE SEQUENCE [LARGE SCALE GENOMIC DNA]</scope>
    <source>
        <strain evidence="3 4">JS1</strain>
    </source>
</reference>
<evidence type="ECO:0008006" key="5">
    <source>
        <dbReference type="Google" id="ProtNLM"/>
    </source>
</evidence>
<name>A0A7J0BTS7_9BACT</name>
<accession>A0A7J0BTS7</accession>
<organism evidence="3 4">
    <name type="scientific">Desulfovibrio psychrotolerans</name>
    <dbReference type="NCBI Taxonomy" id="415242"/>
    <lineage>
        <taxon>Bacteria</taxon>
        <taxon>Pseudomonadati</taxon>
        <taxon>Thermodesulfobacteriota</taxon>
        <taxon>Desulfovibrionia</taxon>
        <taxon>Desulfovibrionales</taxon>
        <taxon>Desulfovibrionaceae</taxon>
        <taxon>Desulfovibrio</taxon>
    </lineage>
</organism>
<keyword evidence="4" id="KW-1185">Reference proteome</keyword>
<dbReference type="SUPFAM" id="SSF52964">
    <property type="entry name" value="TolB, N-terminal domain"/>
    <property type="match status" value="1"/>
</dbReference>
<sequence>MRVFVRTAVLTCLLLAAGVVSALADGAKTFAVLPFQVNGPASYKHLERAIPQMLTSRLYWKDHFVAVDQSAYEGIAVPTSSAEAATVLQKVGVDYLVYGSTTIIGDESSVDVHVVGSDGTSWPRSASSKVDQMIPTLRNLAEAINSEVFKRADAASEVAQPNMVNQMNPVIQQNQLTQDQQVFLNPQFRYAGDSEEGNRLRSNSLNIAAHGMAVEDLNGNGKNEVILLTEREVQVYSFTNGRLEPLASYSAPMRFTLLTVRTVDLNRDGIMEIVVSAVDTVQAPYSFILNFQNNALTVVADKIKYLLNVVRMPPDYMPVLIGQETSRGNDMWREPVHEMMPMGGTYEKGRRVTLPPGANVYNFAWLPPSKSEDAKLIMVEPSGERLRVFSEKLARLAETSESYSGATIGLVQDQSFGSFGKDSYLMGSKYYIPMPMLTVDLDKEGRHEIIVNKPISVAAQFFDNYRFYPQGEIHSLYWDGVGMGLQWKTRRIKGSVVGYDIKDLNNDGIKDLVVCINTHPGNVGFKQRKTMLLAFPLDLSQTGATEAHREYSDEE</sequence>
<dbReference type="EMBL" id="BLVP01000006">
    <property type="protein sequence ID" value="GFM36535.1"/>
    <property type="molecule type" value="Genomic_DNA"/>
</dbReference>
<dbReference type="SUPFAM" id="SSF69318">
    <property type="entry name" value="Integrin alpha N-terminal domain"/>
    <property type="match status" value="2"/>
</dbReference>
<feature type="chain" id="PRO_5029892845" description="VCBS repeat-containing protein" evidence="2">
    <location>
        <begin position="25"/>
        <end position="555"/>
    </location>
</feature>